<organism evidence="4 5">
    <name type="scientific">Panicum virgatum</name>
    <name type="common">Blackwell switchgrass</name>
    <dbReference type="NCBI Taxonomy" id="38727"/>
    <lineage>
        <taxon>Eukaryota</taxon>
        <taxon>Viridiplantae</taxon>
        <taxon>Streptophyta</taxon>
        <taxon>Embryophyta</taxon>
        <taxon>Tracheophyta</taxon>
        <taxon>Spermatophyta</taxon>
        <taxon>Magnoliopsida</taxon>
        <taxon>Liliopsida</taxon>
        <taxon>Poales</taxon>
        <taxon>Poaceae</taxon>
        <taxon>PACMAD clade</taxon>
        <taxon>Panicoideae</taxon>
        <taxon>Panicodae</taxon>
        <taxon>Paniceae</taxon>
        <taxon>Panicinae</taxon>
        <taxon>Panicum</taxon>
        <taxon>Panicum sect. Hiantes</taxon>
    </lineage>
</organism>
<dbReference type="Proteomes" id="UP000823388">
    <property type="component" value="Chromosome 5N"/>
</dbReference>
<evidence type="ECO:0000256" key="2">
    <source>
        <dbReference type="SAM" id="MobiDB-lite"/>
    </source>
</evidence>
<feature type="region of interest" description="Disordered" evidence="2">
    <location>
        <begin position="70"/>
        <end position="92"/>
    </location>
</feature>
<proteinExistence type="predicted"/>
<dbReference type="InterPro" id="IPR036875">
    <property type="entry name" value="Znf_CCHC_sf"/>
</dbReference>
<dbReference type="Pfam" id="PF00098">
    <property type="entry name" value="zf-CCHC"/>
    <property type="match status" value="1"/>
</dbReference>
<dbReference type="GO" id="GO:0008270">
    <property type="term" value="F:zinc ion binding"/>
    <property type="evidence" value="ECO:0007669"/>
    <property type="project" value="UniProtKB-KW"/>
</dbReference>
<evidence type="ECO:0000313" key="4">
    <source>
        <dbReference type="EMBL" id="KAG2592196.1"/>
    </source>
</evidence>
<feature type="compositionally biased region" description="Basic and acidic residues" evidence="2">
    <location>
        <begin position="133"/>
        <end position="147"/>
    </location>
</feature>
<keyword evidence="5" id="KW-1185">Reference proteome</keyword>
<dbReference type="Gene3D" id="4.10.60.10">
    <property type="entry name" value="Zinc finger, CCHC-type"/>
    <property type="match status" value="1"/>
</dbReference>
<dbReference type="PROSITE" id="PS50158">
    <property type="entry name" value="ZF_CCHC"/>
    <property type="match status" value="1"/>
</dbReference>
<sequence>MFHQSSLPSLEEAIVAMAQEETRLNVMKANASAPPRPAYVVTGTQETRICYNCGDKGHLSRDCHQPFKFNRGRGRSSARGALRGGGSRGGRRGYRANLAAIEEAAIEETRSHCGSRGMASEFVTIPVAELEELRKQKRNEEGSKSNDQRQTPSIDSSGKEDWKTTWDWNST</sequence>
<dbReference type="AlphaFoldDB" id="A0A8T0S641"/>
<protein>
    <recommendedName>
        <fullName evidence="3">CCHC-type domain-containing protein</fullName>
    </recommendedName>
</protein>
<keyword evidence="1" id="KW-0862">Zinc</keyword>
<comment type="caution">
    <text evidence="4">The sequence shown here is derived from an EMBL/GenBank/DDBJ whole genome shotgun (WGS) entry which is preliminary data.</text>
</comment>
<evidence type="ECO:0000256" key="1">
    <source>
        <dbReference type="PROSITE-ProRule" id="PRU00047"/>
    </source>
</evidence>
<dbReference type="SUPFAM" id="SSF57756">
    <property type="entry name" value="Retrovirus zinc finger-like domains"/>
    <property type="match status" value="1"/>
</dbReference>
<evidence type="ECO:0000313" key="5">
    <source>
        <dbReference type="Proteomes" id="UP000823388"/>
    </source>
</evidence>
<name>A0A8T0S641_PANVG</name>
<accession>A0A8T0S641</accession>
<evidence type="ECO:0000259" key="3">
    <source>
        <dbReference type="PROSITE" id="PS50158"/>
    </source>
</evidence>
<keyword evidence="1" id="KW-0479">Metal-binding</keyword>
<gene>
    <name evidence="4" type="ORF">PVAP13_5NG530800</name>
</gene>
<dbReference type="EMBL" id="CM029046">
    <property type="protein sequence ID" value="KAG2592196.1"/>
    <property type="molecule type" value="Genomic_DNA"/>
</dbReference>
<dbReference type="InterPro" id="IPR001878">
    <property type="entry name" value="Znf_CCHC"/>
</dbReference>
<keyword evidence="1" id="KW-0863">Zinc-finger</keyword>
<reference evidence="4" key="1">
    <citation type="submission" date="2020-05" db="EMBL/GenBank/DDBJ databases">
        <title>WGS assembly of Panicum virgatum.</title>
        <authorList>
            <person name="Lovell J.T."/>
            <person name="Jenkins J."/>
            <person name="Shu S."/>
            <person name="Juenger T.E."/>
            <person name="Schmutz J."/>
        </authorList>
    </citation>
    <scope>NUCLEOTIDE SEQUENCE</scope>
    <source>
        <strain evidence="4">AP13</strain>
    </source>
</reference>
<dbReference type="GO" id="GO:0003676">
    <property type="term" value="F:nucleic acid binding"/>
    <property type="evidence" value="ECO:0007669"/>
    <property type="project" value="InterPro"/>
</dbReference>
<feature type="domain" description="CCHC-type" evidence="3">
    <location>
        <begin position="50"/>
        <end position="63"/>
    </location>
</feature>
<feature type="region of interest" description="Disordered" evidence="2">
    <location>
        <begin position="133"/>
        <end position="171"/>
    </location>
</feature>
<dbReference type="SMART" id="SM00343">
    <property type="entry name" value="ZnF_C2HC"/>
    <property type="match status" value="1"/>
</dbReference>